<evidence type="ECO:0000313" key="11">
    <source>
        <dbReference type="Proteomes" id="UP000800035"/>
    </source>
</evidence>
<dbReference type="InterPro" id="IPR029035">
    <property type="entry name" value="DHS-like_NAD/FAD-binding_dom"/>
</dbReference>
<dbReference type="OrthoDB" id="420264at2759"/>
<evidence type="ECO:0000256" key="3">
    <source>
        <dbReference type="ARBA" id="ARBA00022679"/>
    </source>
</evidence>
<proteinExistence type="inferred from homology"/>
<evidence type="ECO:0000256" key="1">
    <source>
        <dbReference type="ARBA" id="ARBA00001947"/>
    </source>
</evidence>
<dbReference type="GO" id="GO:0017136">
    <property type="term" value="F:histone deacetylase activity, NAD-dependent"/>
    <property type="evidence" value="ECO:0007669"/>
    <property type="project" value="TreeGrafter"/>
</dbReference>
<dbReference type="PROSITE" id="PS50305">
    <property type="entry name" value="SIRTUIN"/>
    <property type="match status" value="1"/>
</dbReference>
<feature type="compositionally biased region" description="Basic and acidic residues" evidence="8">
    <location>
        <begin position="64"/>
        <end position="76"/>
    </location>
</feature>
<evidence type="ECO:0000259" key="9">
    <source>
        <dbReference type="PROSITE" id="PS50305"/>
    </source>
</evidence>
<dbReference type="InterPro" id="IPR026591">
    <property type="entry name" value="Sirtuin_cat_small_dom_sf"/>
</dbReference>
<evidence type="ECO:0000256" key="6">
    <source>
        <dbReference type="ARBA" id="ARBA00023027"/>
    </source>
</evidence>
<keyword evidence="5 7" id="KW-0862">Zinc</keyword>
<dbReference type="Pfam" id="PF02146">
    <property type="entry name" value="SIR2"/>
    <property type="match status" value="1"/>
</dbReference>
<keyword evidence="6" id="KW-0520">NAD</keyword>
<sequence length="458" mass="51472">MACVYHGIGTLLMNHACRGKLSTCRKHKVHRQQAEQTKPWRNSEKGRKGQDKGKGRGQARRNRMGQEESRMVDEKTPPVTLGSRSLEAVAEYIKNGRAGRVVVMTGAGISTSAGIPDFRSPDTGLYANLARLNLPYAEAVFDISYFRANPLPFYTLAQELYPGAYRPTITHSFIHLLHKKGLLLKLFTQNIDCLEREAGVPDNMIIEAHGSFARHSCIDCKAPYPEDLMQKAICEREVPTCLERGCGGFVKPEIVFFGESLPKEFFVNQWLPEEADLCIVMGTSLSVAPFSGLPEKCREGTPRLLINSEQVGNMGSRADDVLLLEDCDSGVRRLAEACGWLEELEALWAETARDSYVEPPKKAEEPPKTRDEKLQDEVDKLTKEVEDSLKIVDEQHKWLANHQDNKFARIQEKSREDGSTFSEKEESKIPESKPESQGTDAEDGLKHVYPWIDKKPLL</sequence>
<dbReference type="PANTHER" id="PTHR11085">
    <property type="entry name" value="NAD-DEPENDENT PROTEIN DEACYLASE SIRTUIN-5, MITOCHONDRIAL-RELATED"/>
    <property type="match status" value="1"/>
</dbReference>
<evidence type="ECO:0000256" key="7">
    <source>
        <dbReference type="PROSITE-ProRule" id="PRU00236"/>
    </source>
</evidence>
<feature type="binding site" evidence="7">
    <location>
        <position position="217"/>
    </location>
    <ligand>
        <name>Zn(2+)</name>
        <dbReference type="ChEBI" id="CHEBI:29105"/>
    </ligand>
</feature>
<feature type="active site" description="Proton acceptor" evidence="7">
    <location>
        <position position="209"/>
    </location>
</feature>
<dbReference type="GO" id="GO:0046872">
    <property type="term" value="F:metal ion binding"/>
    <property type="evidence" value="ECO:0007669"/>
    <property type="project" value="UniProtKB-KW"/>
</dbReference>
<dbReference type="InterPro" id="IPR003000">
    <property type="entry name" value="Sirtuin"/>
</dbReference>
<dbReference type="PANTHER" id="PTHR11085:SF6">
    <property type="entry name" value="NAD-DEPENDENT PROTEIN DEACETYLASE SIRTUIN-2"/>
    <property type="match status" value="1"/>
</dbReference>
<dbReference type="CDD" id="cd01408">
    <property type="entry name" value="SIRT1"/>
    <property type="match status" value="1"/>
</dbReference>
<feature type="domain" description="Deacetylase sirtuin-type" evidence="9">
    <location>
        <begin position="79"/>
        <end position="341"/>
    </location>
</feature>
<feature type="compositionally biased region" description="Basic and acidic residues" evidence="8">
    <location>
        <begin position="41"/>
        <end position="54"/>
    </location>
</feature>
<evidence type="ECO:0000256" key="2">
    <source>
        <dbReference type="ARBA" id="ARBA00006924"/>
    </source>
</evidence>
<protein>
    <submittedName>
        <fullName evidence="10">NAD-dependent deacetylase sirtuin-2</fullName>
    </submittedName>
</protein>
<dbReference type="SUPFAM" id="SSF52467">
    <property type="entry name" value="DHS-like NAD/FAD-binding domain"/>
    <property type="match status" value="1"/>
</dbReference>
<evidence type="ECO:0000313" key="10">
    <source>
        <dbReference type="EMBL" id="KAF1963699.1"/>
    </source>
</evidence>
<dbReference type="Gene3D" id="3.40.50.1220">
    <property type="entry name" value="TPP-binding domain"/>
    <property type="match status" value="1"/>
</dbReference>
<dbReference type="AlphaFoldDB" id="A0A6A5UIA6"/>
<feature type="region of interest" description="Disordered" evidence="8">
    <location>
        <begin position="355"/>
        <end position="375"/>
    </location>
</feature>
<evidence type="ECO:0000256" key="8">
    <source>
        <dbReference type="SAM" id="MobiDB-lite"/>
    </source>
</evidence>
<evidence type="ECO:0000256" key="4">
    <source>
        <dbReference type="ARBA" id="ARBA00022723"/>
    </source>
</evidence>
<keyword evidence="3" id="KW-0808">Transferase</keyword>
<accession>A0A6A5UIA6</accession>
<feature type="binding site" evidence="7">
    <location>
        <position position="220"/>
    </location>
    <ligand>
        <name>Zn(2+)</name>
        <dbReference type="ChEBI" id="CHEBI:29105"/>
    </ligand>
</feature>
<feature type="binding site" evidence="7">
    <location>
        <position position="246"/>
    </location>
    <ligand>
        <name>Zn(2+)</name>
        <dbReference type="ChEBI" id="CHEBI:29105"/>
    </ligand>
</feature>
<comment type="similarity">
    <text evidence="2">Belongs to the sirtuin family. Class I subfamily.</text>
</comment>
<name>A0A6A5UIA6_9PLEO</name>
<dbReference type="InterPro" id="IPR050134">
    <property type="entry name" value="NAD-dep_sirtuin_deacylases"/>
</dbReference>
<dbReference type="InterPro" id="IPR026590">
    <property type="entry name" value="Ssirtuin_cat_dom"/>
</dbReference>
<dbReference type="GO" id="GO:0070403">
    <property type="term" value="F:NAD+ binding"/>
    <property type="evidence" value="ECO:0007669"/>
    <property type="project" value="InterPro"/>
</dbReference>
<dbReference type="GO" id="GO:0005634">
    <property type="term" value="C:nucleus"/>
    <property type="evidence" value="ECO:0007669"/>
    <property type="project" value="TreeGrafter"/>
</dbReference>
<dbReference type="Gene3D" id="3.30.1600.10">
    <property type="entry name" value="SIR2/SIRT2 'Small Domain"/>
    <property type="match status" value="1"/>
</dbReference>
<keyword evidence="11" id="KW-1185">Reference proteome</keyword>
<comment type="cofactor">
    <cofactor evidence="1">
        <name>Zn(2+)</name>
        <dbReference type="ChEBI" id="CHEBI:29105"/>
    </cofactor>
</comment>
<dbReference type="EMBL" id="ML976977">
    <property type="protein sequence ID" value="KAF1963699.1"/>
    <property type="molecule type" value="Genomic_DNA"/>
</dbReference>
<keyword evidence="4 7" id="KW-0479">Metal-binding</keyword>
<organism evidence="10 11">
    <name type="scientific">Byssothecium circinans</name>
    <dbReference type="NCBI Taxonomy" id="147558"/>
    <lineage>
        <taxon>Eukaryota</taxon>
        <taxon>Fungi</taxon>
        <taxon>Dikarya</taxon>
        <taxon>Ascomycota</taxon>
        <taxon>Pezizomycotina</taxon>
        <taxon>Dothideomycetes</taxon>
        <taxon>Pleosporomycetidae</taxon>
        <taxon>Pleosporales</taxon>
        <taxon>Massarineae</taxon>
        <taxon>Massarinaceae</taxon>
        <taxon>Byssothecium</taxon>
    </lineage>
</organism>
<feature type="region of interest" description="Disordered" evidence="8">
    <location>
        <begin position="28"/>
        <end position="80"/>
    </location>
</feature>
<reference evidence="10" key="1">
    <citation type="journal article" date="2020" name="Stud. Mycol.">
        <title>101 Dothideomycetes genomes: a test case for predicting lifestyles and emergence of pathogens.</title>
        <authorList>
            <person name="Haridas S."/>
            <person name="Albert R."/>
            <person name="Binder M."/>
            <person name="Bloem J."/>
            <person name="Labutti K."/>
            <person name="Salamov A."/>
            <person name="Andreopoulos B."/>
            <person name="Baker S."/>
            <person name="Barry K."/>
            <person name="Bills G."/>
            <person name="Bluhm B."/>
            <person name="Cannon C."/>
            <person name="Castanera R."/>
            <person name="Culley D."/>
            <person name="Daum C."/>
            <person name="Ezra D."/>
            <person name="Gonzalez J."/>
            <person name="Henrissat B."/>
            <person name="Kuo A."/>
            <person name="Liang C."/>
            <person name="Lipzen A."/>
            <person name="Lutzoni F."/>
            <person name="Magnuson J."/>
            <person name="Mondo S."/>
            <person name="Nolan M."/>
            <person name="Ohm R."/>
            <person name="Pangilinan J."/>
            <person name="Park H.-J."/>
            <person name="Ramirez L."/>
            <person name="Alfaro M."/>
            <person name="Sun H."/>
            <person name="Tritt A."/>
            <person name="Yoshinaga Y."/>
            <person name="Zwiers L.-H."/>
            <person name="Turgeon B."/>
            <person name="Goodwin S."/>
            <person name="Spatafora J."/>
            <person name="Crous P."/>
            <person name="Grigoriev I."/>
        </authorList>
    </citation>
    <scope>NUCLEOTIDE SEQUENCE</scope>
    <source>
        <strain evidence="10">CBS 675.92</strain>
    </source>
</reference>
<dbReference type="Proteomes" id="UP000800035">
    <property type="component" value="Unassembled WGS sequence"/>
</dbReference>
<feature type="compositionally biased region" description="Basic and acidic residues" evidence="8">
    <location>
        <begin position="402"/>
        <end position="434"/>
    </location>
</feature>
<gene>
    <name evidence="10" type="ORF">CC80DRAFT_521617</name>
</gene>
<evidence type="ECO:0000256" key="5">
    <source>
        <dbReference type="ARBA" id="ARBA00022833"/>
    </source>
</evidence>
<feature type="region of interest" description="Disordered" evidence="8">
    <location>
        <begin position="402"/>
        <end position="458"/>
    </location>
</feature>
<feature type="binding site" evidence="7">
    <location>
        <position position="241"/>
    </location>
    <ligand>
        <name>Zn(2+)</name>
        <dbReference type="ChEBI" id="CHEBI:29105"/>
    </ligand>
</feature>